<reference evidence="1" key="1">
    <citation type="submission" date="2021-01" db="EMBL/GenBank/DDBJ databases">
        <authorList>
            <person name="Corre E."/>
            <person name="Pelletier E."/>
            <person name="Niang G."/>
            <person name="Scheremetjew M."/>
            <person name="Finn R."/>
            <person name="Kale V."/>
            <person name="Holt S."/>
            <person name="Cochrane G."/>
            <person name="Meng A."/>
            <person name="Brown T."/>
            <person name="Cohen L."/>
        </authorList>
    </citation>
    <scope>NUCLEOTIDE SEQUENCE</scope>
    <source>
        <strain evidence="1">CCMP1381</strain>
    </source>
</reference>
<proteinExistence type="predicted"/>
<name>A0A7S2CMK5_9STRA</name>
<evidence type="ECO:0000313" key="1">
    <source>
        <dbReference type="EMBL" id="CAD9428074.1"/>
    </source>
</evidence>
<sequence>MAPDIPAALHAIRSRFRRESSFHHDIRQPSHCGWKYNPPISFLHHEVLRHLHSGVYCPRSVLRRLRRLHAESQDAPTRSRIQAHIATWSLWTIIPCRRPLKFDIFTSANYTKEAVRNFCAFHQKNALFIDLIHECVYFAVYYRRDRAFGTWLGICEEAFLFDALRNLDPSFYCYGLLGLLAELYIPMRYRDGTCRPSLAKLLMEKMLKYPAVGDPFMERYIRRLLGHWCRPRYNYHPSECAALSILRHIFVMEEICLARLNNVSILSQQIRMCHTAQSMVSYFHEYVIVDAPAPSLQWHFIPVVNSMYLGPHYGHRVVTNYQQVEQCVGFFPPIDDVLVDFRFMDDNFNVIDSLTSTRV</sequence>
<accession>A0A7S2CMK5</accession>
<dbReference type="AlphaFoldDB" id="A0A7S2CMK5"/>
<protein>
    <submittedName>
        <fullName evidence="1">Uncharacterized protein</fullName>
    </submittedName>
</protein>
<dbReference type="EMBL" id="HBGS01030067">
    <property type="protein sequence ID" value="CAD9428074.1"/>
    <property type="molecule type" value="Transcribed_RNA"/>
</dbReference>
<organism evidence="1">
    <name type="scientific">Octactis speculum</name>
    <dbReference type="NCBI Taxonomy" id="3111310"/>
    <lineage>
        <taxon>Eukaryota</taxon>
        <taxon>Sar</taxon>
        <taxon>Stramenopiles</taxon>
        <taxon>Ochrophyta</taxon>
        <taxon>Dictyochophyceae</taxon>
        <taxon>Dictyochales</taxon>
        <taxon>Dictyochaceae</taxon>
        <taxon>Octactis</taxon>
    </lineage>
</organism>
<gene>
    <name evidence="1" type="ORF">DSPE1174_LOCUS15331</name>
</gene>